<dbReference type="InterPro" id="IPR006750">
    <property type="entry name" value="YdcZ"/>
</dbReference>
<dbReference type="PANTHER" id="PTHR34821">
    <property type="entry name" value="INNER MEMBRANE PROTEIN YDCZ"/>
    <property type="match status" value="1"/>
</dbReference>
<evidence type="ECO:0000313" key="4">
    <source>
        <dbReference type="Proteomes" id="UP000320176"/>
    </source>
</evidence>
<feature type="transmembrane region" description="Helical" evidence="2">
    <location>
        <begin position="34"/>
        <end position="58"/>
    </location>
</feature>
<sequence>MLLLAVLIGLAAGALLGAQPSANGHLGRNVVHPLQASLISFASGTAILLVLSVSISGFPKFTTAPGSLPWWVWIGGAIGVVMVSTSLYFVPRVGSLPWFAAVMTGQTVAALILDHYGWMGNPRSQTSWIRLLGTGLLIAGVMLIVVAKQTEKRVFDSSDTLENNAISGSAQRGGDAQPSETKSE</sequence>
<keyword evidence="2" id="KW-1133">Transmembrane helix</keyword>
<reference evidence="3 4" key="1">
    <citation type="submission" date="2019-02" db="EMBL/GenBank/DDBJ databases">
        <title>Deep-cultivation of Planctomycetes and their phenomic and genomic characterization uncovers novel biology.</title>
        <authorList>
            <person name="Wiegand S."/>
            <person name="Jogler M."/>
            <person name="Boedeker C."/>
            <person name="Pinto D."/>
            <person name="Vollmers J."/>
            <person name="Rivas-Marin E."/>
            <person name="Kohn T."/>
            <person name="Peeters S.H."/>
            <person name="Heuer A."/>
            <person name="Rast P."/>
            <person name="Oberbeckmann S."/>
            <person name="Bunk B."/>
            <person name="Jeske O."/>
            <person name="Meyerdierks A."/>
            <person name="Storesund J.E."/>
            <person name="Kallscheuer N."/>
            <person name="Luecker S."/>
            <person name="Lage O.M."/>
            <person name="Pohl T."/>
            <person name="Merkel B.J."/>
            <person name="Hornburger P."/>
            <person name="Mueller R.-W."/>
            <person name="Bruemmer F."/>
            <person name="Labrenz M."/>
            <person name="Spormann A.M."/>
            <person name="Op Den Camp H."/>
            <person name="Overmann J."/>
            <person name="Amann R."/>
            <person name="Jetten M.S.M."/>
            <person name="Mascher T."/>
            <person name="Medema M.H."/>
            <person name="Devos D.P."/>
            <person name="Kaster A.-K."/>
            <person name="Ovreas L."/>
            <person name="Rohde M."/>
            <person name="Galperin M.Y."/>
            <person name="Jogler C."/>
        </authorList>
    </citation>
    <scope>NUCLEOTIDE SEQUENCE [LARGE SCALE GENOMIC DNA]</scope>
    <source>
        <strain evidence="3 4">Pla52n</strain>
    </source>
</reference>
<dbReference type="RefSeq" id="WP_146523188.1">
    <property type="nucleotide sequence ID" value="NZ_CP151726.1"/>
</dbReference>
<dbReference type="PANTHER" id="PTHR34821:SF2">
    <property type="entry name" value="INNER MEMBRANE PROTEIN YDCZ"/>
    <property type="match status" value="1"/>
</dbReference>
<comment type="caution">
    <text evidence="3">The sequence shown here is derived from an EMBL/GenBank/DDBJ whole genome shotgun (WGS) entry which is preliminary data.</text>
</comment>
<dbReference type="Pfam" id="PF04657">
    <property type="entry name" value="DMT_YdcZ"/>
    <property type="match status" value="1"/>
</dbReference>
<feature type="region of interest" description="Disordered" evidence="1">
    <location>
        <begin position="164"/>
        <end position="184"/>
    </location>
</feature>
<feature type="transmembrane region" description="Helical" evidence="2">
    <location>
        <begin position="96"/>
        <end position="116"/>
    </location>
</feature>
<keyword evidence="2" id="KW-0472">Membrane</keyword>
<proteinExistence type="predicted"/>
<keyword evidence="4" id="KW-1185">Reference proteome</keyword>
<dbReference type="Proteomes" id="UP000320176">
    <property type="component" value="Unassembled WGS sequence"/>
</dbReference>
<feature type="transmembrane region" description="Helical" evidence="2">
    <location>
        <begin position="128"/>
        <end position="147"/>
    </location>
</feature>
<name>A0A5C5ZZL8_9BACT</name>
<keyword evidence="2" id="KW-0812">Transmembrane</keyword>
<dbReference type="AlphaFoldDB" id="A0A5C5ZZL8"/>
<evidence type="ECO:0000256" key="2">
    <source>
        <dbReference type="SAM" id="Phobius"/>
    </source>
</evidence>
<feature type="transmembrane region" description="Helical" evidence="2">
    <location>
        <begin position="70"/>
        <end position="90"/>
    </location>
</feature>
<dbReference type="EMBL" id="SJPN01000011">
    <property type="protein sequence ID" value="TWT92398.1"/>
    <property type="molecule type" value="Genomic_DNA"/>
</dbReference>
<organism evidence="3 4">
    <name type="scientific">Stieleria varia</name>
    <dbReference type="NCBI Taxonomy" id="2528005"/>
    <lineage>
        <taxon>Bacteria</taxon>
        <taxon>Pseudomonadati</taxon>
        <taxon>Planctomycetota</taxon>
        <taxon>Planctomycetia</taxon>
        <taxon>Pirellulales</taxon>
        <taxon>Pirellulaceae</taxon>
        <taxon>Stieleria</taxon>
    </lineage>
</organism>
<accession>A0A5C5ZZL8</accession>
<dbReference type="OrthoDB" id="7864805at2"/>
<protein>
    <recommendedName>
        <fullName evidence="5">DMT family transporter</fullName>
    </recommendedName>
</protein>
<gene>
    <name evidence="3" type="ORF">Pla52n_62720</name>
</gene>
<dbReference type="GO" id="GO:0005886">
    <property type="term" value="C:plasma membrane"/>
    <property type="evidence" value="ECO:0007669"/>
    <property type="project" value="TreeGrafter"/>
</dbReference>
<evidence type="ECO:0008006" key="5">
    <source>
        <dbReference type="Google" id="ProtNLM"/>
    </source>
</evidence>
<evidence type="ECO:0000256" key="1">
    <source>
        <dbReference type="SAM" id="MobiDB-lite"/>
    </source>
</evidence>
<evidence type="ECO:0000313" key="3">
    <source>
        <dbReference type="EMBL" id="TWT92398.1"/>
    </source>
</evidence>